<dbReference type="SUPFAM" id="SSF56300">
    <property type="entry name" value="Metallo-dependent phosphatases"/>
    <property type="match status" value="1"/>
</dbReference>
<dbReference type="Pfam" id="PF00149">
    <property type="entry name" value="Metallophos"/>
    <property type="match status" value="1"/>
</dbReference>
<feature type="chain" id="PRO_5004904845" evidence="1">
    <location>
        <begin position="34"/>
        <end position="563"/>
    </location>
</feature>
<dbReference type="PANTHER" id="PTHR43143">
    <property type="entry name" value="METALLOPHOSPHOESTERASE, CALCINEURIN SUPERFAMILY"/>
    <property type="match status" value="1"/>
</dbReference>
<dbReference type="InterPro" id="IPR036116">
    <property type="entry name" value="FN3_sf"/>
</dbReference>
<name>W7Z5H5_9BACL</name>
<evidence type="ECO:0000259" key="3">
    <source>
        <dbReference type="Pfam" id="PF13290"/>
    </source>
</evidence>
<evidence type="ECO:0000313" key="5">
    <source>
        <dbReference type="Proteomes" id="UP000019364"/>
    </source>
</evidence>
<keyword evidence="1" id="KW-0732">Signal</keyword>
<proteinExistence type="predicted"/>
<comment type="caution">
    <text evidence="4">The sequence shown here is derived from an EMBL/GenBank/DDBJ whole genome shotgun (WGS) entry which is preliminary data.</text>
</comment>
<dbReference type="InterPro" id="IPR051918">
    <property type="entry name" value="STPP_CPPED1"/>
</dbReference>
<accession>W7Z5H5</accession>
<dbReference type="InterPro" id="IPR013783">
    <property type="entry name" value="Ig-like_fold"/>
</dbReference>
<reference evidence="4 5" key="1">
    <citation type="journal article" date="2014" name="Genome Announc.">
        <title>Draft Genome Sequence of Paenibacillus pini JCM 16418T, Isolated from the Rhizosphere of Pine Tree.</title>
        <authorList>
            <person name="Yuki M."/>
            <person name="Oshima K."/>
            <person name="Suda W."/>
            <person name="Oshida Y."/>
            <person name="Kitamura K."/>
            <person name="Iida Y."/>
            <person name="Hattori M."/>
            <person name="Ohkuma M."/>
        </authorList>
    </citation>
    <scope>NUCLEOTIDE SEQUENCE [LARGE SCALE GENOMIC DNA]</scope>
    <source>
        <strain evidence="4 5">JCM 16418</strain>
    </source>
</reference>
<dbReference type="EMBL" id="BAVZ01000013">
    <property type="protein sequence ID" value="GAF09559.1"/>
    <property type="molecule type" value="Genomic_DNA"/>
</dbReference>
<dbReference type="PANTHER" id="PTHR43143:SF1">
    <property type="entry name" value="SERINE_THREONINE-PROTEIN PHOSPHATASE CPPED1"/>
    <property type="match status" value="1"/>
</dbReference>
<dbReference type="STRING" id="1236976.JCM16418_3703"/>
<dbReference type="Pfam" id="PF13290">
    <property type="entry name" value="CHB_HEX_C_1"/>
    <property type="match status" value="1"/>
</dbReference>
<evidence type="ECO:0000256" key="1">
    <source>
        <dbReference type="SAM" id="SignalP"/>
    </source>
</evidence>
<dbReference type="Proteomes" id="UP000019364">
    <property type="component" value="Unassembled WGS sequence"/>
</dbReference>
<protein>
    <submittedName>
        <fullName evidence="4">Phosphohydrolase</fullName>
    </submittedName>
</protein>
<dbReference type="InterPro" id="IPR059177">
    <property type="entry name" value="GH29D-like_dom"/>
</dbReference>
<dbReference type="eggNOG" id="COG1409">
    <property type="taxonomic scope" value="Bacteria"/>
</dbReference>
<feature type="signal peptide" evidence="1">
    <location>
        <begin position="1"/>
        <end position="33"/>
    </location>
</feature>
<keyword evidence="4" id="KW-0378">Hydrolase</keyword>
<keyword evidence="5" id="KW-1185">Reference proteome</keyword>
<dbReference type="InterPro" id="IPR004843">
    <property type="entry name" value="Calcineurin-like_PHP"/>
</dbReference>
<feature type="domain" description="GH29D-like beta-sandwich" evidence="3">
    <location>
        <begin position="45"/>
        <end position="103"/>
    </location>
</feature>
<gene>
    <name evidence="4" type="ORF">JCM16418_3703</name>
</gene>
<evidence type="ECO:0000259" key="2">
    <source>
        <dbReference type="Pfam" id="PF00149"/>
    </source>
</evidence>
<dbReference type="Gene3D" id="3.60.21.10">
    <property type="match status" value="1"/>
</dbReference>
<evidence type="ECO:0000313" key="4">
    <source>
        <dbReference type="EMBL" id="GAF09559.1"/>
    </source>
</evidence>
<dbReference type="SUPFAM" id="SSF49265">
    <property type="entry name" value="Fibronectin type III"/>
    <property type="match status" value="1"/>
</dbReference>
<dbReference type="Gene3D" id="2.60.40.10">
    <property type="entry name" value="Immunoglobulins"/>
    <property type="match status" value="1"/>
</dbReference>
<dbReference type="RefSeq" id="WP_052020442.1">
    <property type="nucleotide sequence ID" value="NZ_BAVZ01000013.1"/>
</dbReference>
<organism evidence="4 5">
    <name type="scientific">Paenibacillus pini JCM 16418</name>
    <dbReference type="NCBI Taxonomy" id="1236976"/>
    <lineage>
        <taxon>Bacteria</taxon>
        <taxon>Bacillati</taxon>
        <taxon>Bacillota</taxon>
        <taxon>Bacilli</taxon>
        <taxon>Bacillales</taxon>
        <taxon>Paenibacillaceae</taxon>
        <taxon>Paenibacillus</taxon>
    </lineage>
</organism>
<dbReference type="InterPro" id="IPR029052">
    <property type="entry name" value="Metallo-depent_PP-like"/>
</dbReference>
<dbReference type="OrthoDB" id="1645838at2"/>
<sequence length="563" mass="61621">MKINKMLSVCMAGMIVLSTMYSNGTIFTPFAHAATAVNKPVTSKPSGRYEQSVAITLNSTTTGATVFYTLDGTLPDETSPKYTGTPIVLADSTNVSVRAFKDGVWSDAATYGYIIKTTEKPLLQFVAMSDLHIGSSNGDTQGNSAEALAKIKARYTSNFDVISSIFKNPDAILIAGDAINDNGDGLGANHAIVQNIFKEQLARTNMTNTRVQFAMGNHDDKVEKAIKNYPPEWFTTQPNGYYEQTIGGYSFIFLNGNNYNIDLGQRIWLKNRLSAITSNAANMNKPIFITLHQPVTGTVMDGQQTSNPNLYKDLQNYPQVVVLSGHSHLNINDDRAIDQKDFTSINVGSMSYIEVDHGYSAVTVEGLADGRFEFPVNQAQFIEVYADRIEIDRVEFNGDAGSIYLGGKWQGTPNPPFNSAGALAGKKWVVKLQGKTKEEIKKNFTFTSNNRNTTSPQFPADPDLRMTAGTNNIPMLSFRQATDDQSMHHYQIIISKKSTGVAVKTLNVLSDYYFSPIPNRMNIPIAGLDKATAYTMTITAVDAYGNKSSTLQSSFTTGSLPLN</sequence>
<dbReference type="GO" id="GO:0016787">
    <property type="term" value="F:hydrolase activity"/>
    <property type="evidence" value="ECO:0007669"/>
    <property type="project" value="UniProtKB-KW"/>
</dbReference>
<dbReference type="AlphaFoldDB" id="W7Z5H5"/>
<feature type="domain" description="Calcineurin-like phosphoesterase" evidence="2">
    <location>
        <begin position="125"/>
        <end position="328"/>
    </location>
</feature>